<evidence type="ECO:0000313" key="2">
    <source>
        <dbReference type="Proteomes" id="UP000544110"/>
    </source>
</evidence>
<dbReference type="AlphaFoldDB" id="A0A7Y9UT14"/>
<dbReference type="Proteomes" id="UP000544110">
    <property type="component" value="Unassembled WGS sequence"/>
</dbReference>
<accession>A0A7Y9UT14</accession>
<dbReference type="RefSeq" id="WP_179519180.1">
    <property type="nucleotide sequence ID" value="NZ_JACCAC010000001.1"/>
</dbReference>
<comment type="caution">
    <text evidence="1">The sequence shown here is derived from an EMBL/GenBank/DDBJ whole genome shotgun (WGS) entry which is preliminary data.</text>
</comment>
<evidence type="ECO:0008006" key="3">
    <source>
        <dbReference type="Google" id="ProtNLM"/>
    </source>
</evidence>
<reference evidence="1 2" key="1">
    <citation type="submission" date="2020-07" db="EMBL/GenBank/DDBJ databases">
        <title>Sequencing the genomes of 1000 actinobacteria strains.</title>
        <authorList>
            <person name="Klenk H.-P."/>
        </authorList>
    </citation>
    <scope>NUCLEOTIDE SEQUENCE [LARGE SCALE GENOMIC DNA]</scope>
    <source>
        <strain evidence="1 2">DSM 24552</strain>
    </source>
</reference>
<name>A0A7Y9UT14_9ACTN</name>
<keyword evidence="2" id="KW-1185">Reference proteome</keyword>
<gene>
    <name evidence="1" type="ORF">BJ989_003333</name>
</gene>
<protein>
    <recommendedName>
        <fullName evidence="3">Chemotaxis protein CheX</fullName>
    </recommendedName>
</protein>
<sequence>MSTVHLPGPMEVRELLADLLGREVTLSTTSPFAPGPYNRATYGVYVDDALRVRALIALDMPLSAYGAAAIGLVPPAGALDAMEAGRLPDTLRENLSEVFNIAASTFNVAGAEHLRLHAVHHVGDQAPHDVEARALTLGRREDLRIDVAGYGGGRLSVILT</sequence>
<evidence type="ECO:0000313" key="1">
    <source>
        <dbReference type="EMBL" id="NYG57029.1"/>
    </source>
</evidence>
<dbReference type="EMBL" id="JACCAC010000001">
    <property type="protein sequence ID" value="NYG57029.1"/>
    <property type="molecule type" value="Genomic_DNA"/>
</dbReference>
<proteinExistence type="predicted"/>
<organism evidence="1 2">
    <name type="scientific">Nocardioides perillae</name>
    <dbReference type="NCBI Taxonomy" id="1119534"/>
    <lineage>
        <taxon>Bacteria</taxon>
        <taxon>Bacillati</taxon>
        <taxon>Actinomycetota</taxon>
        <taxon>Actinomycetes</taxon>
        <taxon>Propionibacteriales</taxon>
        <taxon>Nocardioidaceae</taxon>
        <taxon>Nocardioides</taxon>
    </lineage>
</organism>